<dbReference type="EMBL" id="GL376613">
    <property type="status" value="NOT_ANNOTATED_CDS"/>
    <property type="molecule type" value="Genomic_DNA"/>
</dbReference>
<dbReference type="eggNOG" id="ENOG502RWQR">
    <property type="taxonomic scope" value="Eukaryota"/>
</dbReference>
<dbReference type="HOGENOM" id="CLU_2547595_0_0_1"/>
<proteinExistence type="predicted"/>
<protein>
    <submittedName>
        <fullName evidence="1">Uncharacterized protein</fullName>
    </submittedName>
</protein>
<reference evidence="2" key="2">
    <citation type="submission" date="2010-04" db="EMBL/GenBank/DDBJ databases">
        <authorList>
            <person name="Buell R."/>
            <person name="Hamilton J."/>
            <person name="Hostetler J."/>
        </authorList>
    </citation>
    <scope>NUCLEOTIDE SEQUENCE [LARGE SCALE GENOMIC DNA]</scope>
    <source>
        <strain evidence="2">DAOM:BR144</strain>
    </source>
</reference>
<dbReference type="InParanoid" id="K3WUC0"/>
<reference evidence="1" key="3">
    <citation type="submission" date="2015-02" db="UniProtKB">
        <authorList>
            <consortium name="EnsemblProtists"/>
        </authorList>
    </citation>
    <scope>IDENTIFICATION</scope>
    <source>
        <strain evidence="1">DAOM BR144</strain>
    </source>
</reference>
<keyword evidence="2" id="KW-1185">Reference proteome</keyword>
<accession>K3WUC0</accession>
<sequence>MRRESEARLRIKKLQLKRFHDQICLRITERENQNRVRAQQREKLLDDKFTKVIEATKPRLPQRSQSAMSLQIEKVLQEETYRD</sequence>
<dbReference type="AlphaFoldDB" id="K3WUC0"/>
<dbReference type="VEuPathDB" id="FungiDB:PYU1_G008551"/>
<reference evidence="2" key="1">
    <citation type="journal article" date="2010" name="Genome Biol.">
        <title>Genome sequence of the necrotrophic plant pathogen Pythium ultimum reveals original pathogenicity mechanisms and effector repertoire.</title>
        <authorList>
            <person name="Levesque C.A."/>
            <person name="Brouwer H."/>
            <person name="Cano L."/>
            <person name="Hamilton J.P."/>
            <person name="Holt C."/>
            <person name="Huitema E."/>
            <person name="Raffaele S."/>
            <person name="Robideau G.P."/>
            <person name="Thines M."/>
            <person name="Win J."/>
            <person name="Zerillo M.M."/>
            <person name="Beakes G.W."/>
            <person name="Boore J.L."/>
            <person name="Busam D."/>
            <person name="Dumas B."/>
            <person name="Ferriera S."/>
            <person name="Fuerstenberg S.I."/>
            <person name="Gachon C.M."/>
            <person name="Gaulin E."/>
            <person name="Govers F."/>
            <person name="Grenville-Briggs L."/>
            <person name="Horner N."/>
            <person name="Hostetler J."/>
            <person name="Jiang R.H."/>
            <person name="Johnson J."/>
            <person name="Krajaejun T."/>
            <person name="Lin H."/>
            <person name="Meijer H.J."/>
            <person name="Moore B."/>
            <person name="Morris P."/>
            <person name="Phuntmart V."/>
            <person name="Puiu D."/>
            <person name="Shetty J."/>
            <person name="Stajich J.E."/>
            <person name="Tripathy S."/>
            <person name="Wawra S."/>
            <person name="van West P."/>
            <person name="Whitty B.R."/>
            <person name="Coutinho P.M."/>
            <person name="Henrissat B."/>
            <person name="Martin F."/>
            <person name="Thomas P.D."/>
            <person name="Tyler B.M."/>
            <person name="De Vries R.P."/>
            <person name="Kamoun S."/>
            <person name="Yandell M."/>
            <person name="Tisserat N."/>
            <person name="Buell C.R."/>
        </authorList>
    </citation>
    <scope>NUCLEOTIDE SEQUENCE</scope>
    <source>
        <strain evidence="2">DAOM:BR144</strain>
    </source>
</reference>
<organism evidence="1 2">
    <name type="scientific">Globisporangium ultimum (strain ATCC 200006 / CBS 805.95 / DAOM BR144)</name>
    <name type="common">Pythium ultimum</name>
    <dbReference type="NCBI Taxonomy" id="431595"/>
    <lineage>
        <taxon>Eukaryota</taxon>
        <taxon>Sar</taxon>
        <taxon>Stramenopiles</taxon>
        <taxon>Oomycota</taxon>
        <taxon>Peronosporomycetes</taxon>
        <taxon>Pythiales</taxon>
        <taxon>Pythiaceae</taxon>
        <taxon>Globisporangium</taxon>
    </lineage>
</organism>
<dbReference type="EnsemblProtists" id="PYU1_T008567">
    <property type="protein sequence ID" value="PYU1_T008567"/>
    <property type="gene ID" value="PYU1_G008551"/>
</dbReference>
<dbReference type="Proteomes" id="UP000019132">
    <property type="component" value="Unassembled WGS sequence"/>
</dbReference>
<evidence type="ECO:0000313" key="2">
    <source>
        <dbReference type="Proteomes" id="UP000019132"/>
    </source>
</evidence>
<evidence type="ECO:0000313" key="1">
    <source>
        <dbReference type="EnsemblProtists" id="PYU1_T008567"/>
    </source>
</evidence>
<name>K3WUC0_GLOUD</name>